<dbReference type="Proteomes" id="UP001519295">
    <property type="component" value="Unassembled WGS sequence"/>
</dbReference>
<protein>
    <submittedName>
        <fullName evidence="1">Uncharacterized protein</fullName>
    </submittedName>
</protein>
<proteinExistence type="predicted"/>
<evidence type="ECO:0000313" key="2">
    <source>
        <dbReference type="Proteomes" id="UP001519295"/>
    </source>
</evidence>
<dbReference type="EMBL" id="JAGINU010000001">
    <property type="protein sequence ID" value="MBP2370195.1"/>
    <property type="molecule type" value="Genomic_DNA"/>
</dbReference>
<evidence type="ECO:0000313" key="1">
    <source>
        <dbReference type="EMBL" id="MBP2370195.1"/>
    </source>
</evidence>
<name>A0ABS4W204_9PSEU</name>
<organism evidence="1 2">
    <name type="scientific">Pseudonocardia parietis</name>
    <dbReference type="NCBI Taxonomy" id="570936"/>
    <lineage>
        <taxon>Bacteria</taxon>
        <taxon>Bacillati</taxon>
        <taxon>Actinomycetota</taxon>
        <taxon>Actinomycetes</taxon>
        <taxon>Pseudonocardiales</taxon>
        <taxon>Pseudonocardiaceae</taxon>
        <taxon>Pseudonocardia</taxon>
    </lineage>
</organism>
<gene>
    <name evidence="1" type="ORF">JOF36_005891</name>
</gene>
<sequence>MQVERDISLVANLAPAAWHTVLDDTEWRVLLAATDWAGALQALAWLAGVDEPGWAVSDLVADQWASTLHAEQWAAVAAVAEWAVSTPWITTPGEAGPGMRLNSKEFVKVTVTPSKDPATGTPLDISADLVEMCVTLATHPEELDWQPAAWVGTADVTTGAIACRLLVQPSALGLAANSQPAVFVRVHDNPEIPVLKAGQLSIN</sequence>
<comment type="caution">
    <text evidence="1">The sequence shown here is derived from an EMBL/GenBank/DDBJ whole genome shotgun (WGS) entry which is preliminary data.</text>
</comment>
<accession>A0ABS4W204</accession>
<keyword evidence="2" id="KW-1185">Reference proteome</keyword>
<reference evidence="1 2" key="1">
    <citation type="submission" date="2021-03" db="EMBL/GenBank/DDBJ databases">
        <title>Sequencing the genomes of 1000 actinobacteria strains.</title>
        <authorList>
            <person name="Klenk H.-P."/>
        </authorList>
    </citation>
    <scope>NUCLEOTIDE SEQUENCE [LARGE SCALE GENOMIC DNA]</scope>
    <source>
        <strain evidence="1 2">DSM 45256</strain>
    </source>
</reference>